<evidence type="ECO:0000256" key="6">
    <source>
        <dbReference type="ARBA" id="ARBA00022679"/>
    </source>
</evidence>
<keyword evidence="16" id="KW-1185">Reference proteome</keyword>
<name>A0A0L0DUN5_THETB</name>
<evidence type="ECO:0000256" key="7">
    <source>
        <dbReference type="ARBA" id="ARBA00022691"/>
    </source>
</evidence>
<dbReference type="GO" id="GO:0032259">
    <property type="term" value="P:methylation"/>
    <property type="evidence" value="ECO:0007669"/>
    <property type="project" value="UniProtKB-KW"/>
</dbReference>
<feature type="compositionally biased region" description="Basic and acidic residues" evidence="11">
    <location>
        <begin position="604"/>
        <end position="646"/>
    </location>
</feature>
<keyword evidence="9" id="KW-0804">Transcription</keyword>
<feature type="region of interest" description="Disordered" evidence="11">
    <location>
        <begin position="556"/>
        <end position="671"/>
    </location>
</feature>
<accession>A0A0L0DUN5</accession>
<dbReference type="Pfam" id="PF08236">
    <property type="entry name" value="SRI"/>
    <property type="match status" value="1"/>
</dbReference>
<dbReference type="InterPro" id="IPR044437">
    <property type="entry name" value="SETD2/Set2_SET"/>
</dbReference>
<dbReference type="SMART" id="SM00508">
    <property type="entry name" value="PostSET"/>
    <property type="match status" value="1"/>
</dbReference>
<keyword evidence="6 15" id="KW-0808">Transferase</keyword>
<gene>
    <name evidence="15" type="ORF">AMSG_02056</name>
</gene>
<evidence type="ECO:0000256" key="9">
    <source>
        <dbReference type="ARBA" id="ARBA00023163"/>
    </source>
</evidence>
<evidence type="ECO:0000256" key="2">
    <source>
        <dbReference type="ARBA" id="ARBA00004286"/>
    </source>
</evidence>
<dbReference type="InterPro" id="IPR001214">
    <property type="entry name" value="SET_dom"/>
</dbReference>
<dbReference type="Proteomes" id="UP000054408">
    <property type="component" value="Unassembled WGS sequence"/>
</dbReference>
<evidence type="ECO:0000256" key="11">
    <source>
        <dbReference type="SAM" id="MobiDB-lite"/>
    </source>
</evidence>
<dbReference type="GeneID" id="25561767"/>
<dbReference type="GO" id="GO:0140955">
    <property type="term" value="F:histone H3K36 trimethyltransferase activity"/>
    <property type="evidence" value="ECO:0007669"/>
    <property type="project" value="UniProtKB-EC"/>
</dbReference>
<feature type="region of interest" description="Disordered" evidence="11">
    <location>
        <begin position="691"/>
        <end position="731"/>
    </location>
</feature>
<feature type="domain" description="Post-SET" evidence="13">
    <location>
        <begin position="297"/>
        <end position="313"/>
    </location>
</feature>
<evidence type="ECO:0000256" key="10">
    <source>
        <dbReference type="ARBA" id="ARBA00023242"/>
    </source>
</evidence>
<evidence type="ECO:0000256" key="3">
    <source>
        <dbReference type="ARBA" id="ARBA00012178"/>
    </source>
</evidence>
<dbReference type="GO" id="GO:0006355">
    <property type="term" value="P:regulation of DNA-templated transcription"/>
    <property type="evidence" value="ECO:0007669"/>
    <property type="project" value="InterPro"/>
</dbReference>
<protein>
    <recommendedName>
        <fullName evidence="3">[histone H3]-lysine(36) N-trimethyltransferase</fullName>
        <ecNumber evidence="3">2.1.1.359</ecNumber>
    </recommendedName>
</protein>
<feature type="region of interest" description="Disordered" evidence="11">
    <location>
        <begin position="328"/>
        <end position="356"/>
    </location>
</feature>
<feature type="compositionally biased region" description="Gly residues" evidence="11">
    <location>
        <begin position="55"/>
        <end position="66"/>
    </location>
</feature>
<evidence type="ECO:0000313" key="16">
    <source>
        <dbReference type="Proteomes" id="UP000054408"/>
    </source>
</evidence>
<dbReference type="Pfam" id="PF00856">
    <property type="entry name" value="SET"/>
    <property type="match status" value="1"/>
</dbReference>
<dbReference type="InterPro" id="IPR050777">
    <property type="entry name" value="SET2_Histone-Lys_MeTrsfase"/>
</dbReference>
<dbReference type="InterPro" id="IPR046341">
    <property type="entry name" value="SET_dom_sf"/>
</dbReference>
<dbReference type="PROSITE" id="PS51215">
    <property type="entry name" value="AWS"/>
    <property type="match status" value="1"/>
</dbReference>
<evidence type="ECO:0000313" key="15">
    <source>
        <dbReference type="EMBL" id="KNC56044.1"/>
    </source>
</evidence>
<dbReference type="STRING" id="461836.A0A0L0DUN5"/>
<keyword evidence="8" id="KW-0805">Transcription regulation</keyword>
<dbReference type="PROSITE" id="PS50280">
    <property type="entry name" value="SET"/>
    <property type="match status" value="1"/>
</dbReference>
<dbReference type="Gene3D" id="1.10.1740.100">
    <property type="entry name" value="Set2, Rpb1 interacting domain"/>
    <property type="match status" value="1"/>
</dbReference>
<dbReference type="SUPFAM" id="SSF82199">
    <property type="entry name" value="SET domain"/>
    <property type="match status" value="1"/>
</dbReference>
<keyword evidence="4" id="KW-0158">Chromosome</keyword>
<keyword evidence="7" id="KW-0949">S-adenosyl-L-methionine</keyword>
<dbReference type="eggNOG" id="KOG4442">
    <property type="taxonomic scope" value="Eukaryota"/>
</dbReference>
<evidence type="ECO:0000259" key="13">
    <source>
        <dbReference type="PROSITE" id="PS50868"/>
    </source>
</evidence>
<dbReference type="SMART" id="SM00317">
    <property type="entry name" value="SET"/>
    <property type="match status" value="1"/>
</dbReference>
<dbReference type="InterPro" id="IPR013257">
    <property type="entry name" value="SRI"/>
</dbReference>
<dbReference type="CDD" id="cd19172">
    <property type="entry name" value="SET_SETD2"/>
    <property type="match status" value="1"/>
</dbReference>
<feature type="compositionally biased region" description="Acidic residues" evidence="11">
    <location>
        <begin position="331"/>
        <end position="340"/>
    </location>
</feature>
<feature type="domain" description="SET" evidence="12">
    <location>
        <begin position="173"/>
        <end position="290"/>
    </location>
</feature>
<proteinExistence type="predicted"/>
<evidence type="ECO:0000256" key="8">
    <source>
        <dbReference type="ARBA" id="ARBA00023015"/>
    </source>
</evidence>
<evidence type="ECO:0000256" key="5">
    <source>
        <dbReference type="ARBA" id="ARBA00022603"/>
    </source>
</evidence>
<dbReference type="GO" id="GO:0005634">
    <property type="term" value="C:nucleus"/>
    <property type="evidence" value="ECO:0007669"/>
    <property type="project" value="UniProtKB-SubCell"/>
</dbReference>
<dbReference type="Pfam" id="PF17907">
    <property type="entry name" value="AWS"/>
    <property type="match status" value="1"/>
</dbReference>
<feature type="region of interest" description="Disordered" evidence="11">
    <location>
        <begin position="1"/>
        <end position="71"/>
    </location>
</feature>
<dbReference type="Gene3D" id="2.170.270.10">
    <property type="entry name" value="SET domain"/>
    <property type="match status" value="1"/>
</dbReference>
<evidence type="ECO:0000256" key="1">
    <source>
        <dbReference type="ARBA" id="ARBA00004123"/>
    </source>
</evidence>
<dbReference type="InterPro" id="IPR003616">
    <property type="entry name" value="Post-SET_dom"/>
</dbReference>
<dbReference type="InterPro" id="IPR038190">
    <property type="entry name" value="SRI_sf"/>
</dbReference>
<dbReference type="PANTHER" id="PTHR22884">
    <property type="entry name" value="SET DOMAIN PROTEINS"/>
    <property type="match status" value="1"/>
</dbReference>
<dbReference type="PROSITE" id="PS50868">
    <property type="entry name" value="POST_SET"/>
    <property type="match status" value="1"/>
</dbReference>
<dbReference type="InterPro" id="IPR006560">
    <property type="entry name" value="AWS_dom"/>
</dbReference>
<dbReference type="RefSeq" id="XP_013761088.1">
    <property type="nucleotide sequence ID" value="XM_013905634.1"/>
</dbReference>
<dbReference type="OrthoDB" id="422362at2759"/>
<sequence>MTDNVTQESGAALGHADGSRAGEGGAAGEVGLANTAGLEGADEAEDGTVAMEVVGGAGNGSTSGGSGKDEVRERNLAAVDTLVDADDEGAWHENWGQPVPGPYNFKELTENKFVSRKKKSRPAYDEAFQCECDNEVQCGPGCENFDMAIECIEGYCHMRDLCRNQRLQRKQTADVEVFQTKLKGLGLRACSKVSQGDLIMEYVGDIIDKREFNRRVKAYADENITHFYFMSIGNEEMIDATKAGNISRFINHSCAPNARTEMWTVANEHRVGLYAVNDIYPGEEITFDYQFERYGAQAQQCFCGEVACRGTIGGERKELGAFFSANAASASDDDDDDVEASGERKASSRKSSSKAEIKRIMDERQRRLIFDLSNSDYTLEQRLAVLCSKSGGLGSTKYVKDFKKLLLQVDSAHNKALLANVMAKTTASTVLRELAKGNTVSALVRWLAYTDGKDKWAEFQLAVLTALRKLPLSLDQMANKSLNSRLSKMVEYPTADVASAAQSLLDHFSNAQSSQVFIPRKKMQPPPLEAAAAPTDPNALLPAPMMVLPEPMAVGPASDAPVRKPAQARPPKRRTSAAGSAMFSSPPPEDKSASFRAPPPLNPRPRDGGRDSGRDYSRDSGRDYSRDSGRDYSRDYVRGGGREYSRDVQAAPASAAVRTGSAVSMSVEGMDPATKETSKLIQDTASEQAKRLLQQSEAEARRETKRRRAKEAEMRKAKKRKLLSKSGVTRDMKPSSKLVTLLRDETPLDPLQPLFKTRVSELIKEALRPFHKAGRFASKDDFAHLARKFSHQIREKEGDARRNNGASYSVVTAKLNRIL</sequence>
<keyword evidence="10" id="KW-0539">Nucleus</keyword>
<dbReference type="AlphaFoldDB" id="A0A0L0DUN5"/>
<dbReference type="EMBL" id="GL349440">
    <property type="protein sequence ID" value="KNC56044.1"/>
    <property type="molecule type" value="Genomic_DNA"/>
</dbReference>
<keyword evidence="5 15" id="KW-0489">Methyltransferase</keyword>
<dbReference type="EC" id="2.1.1.359" evidence="3"/>
<organism evidence="15 16">
    <name type="scientific">Thecamonas trahens ATCC 50062</name>
    <dbReference type="NCBI Taxonomy" id="461836"/>
    <lineage>
        <taxon>Eukaryota</taxon>
        <taxon>Apusozoa</taxon>
        <taxon>Apusomonadida</taxon>
        <taxon>Apusomonadidae</taxon>
        <taxon>Thecamonas</taxon>
    </lineage>
</organism>
<evidence type="ECO:0000256" key="4">
    <source>
        <dbReference type="ARBA" id="ARBA00022454"/>
    </source>
</evidence>
<reference evidence="15 16" key="1">
    <citation type="submission" date="2010-05" db="EMBL/GenBank/DDBJ databases">
        <title>The Genome Sequence of Thecamonas trahens ATCC 50062.</title>
        <authorList>
            <consortium name="The Broad Institute Genome Sequencing Platform"/>
            <person name="Russ C."/>
            <person name="Cuomo C."/>
            <person name="Shea T."/>
            <person name="Young S.K."/>
            <person name="Zeng Q."/>
            <person name="Koehrsen M."/>
            <person name="Haas B."/>
            <person name="Borodovsky M."/>
            <person name="Guigo R."/>
            <person name="Alvarado L."/>
            <person name="Berlin A."/>
            <person name="Bochicchio J."/>
            <person name="Borenstein D."/>
            <person name="Chapman S."/>
            <person name="Chen Z."/>
            <person name="Freedman E."/>
            <person name="Gellesch M."/>
            <person name="Goldberg J."/>
            <person name="Griggs A."/>
            <person name="Gujja S."/>
            <person name="Heilman E."/>
            <person name="Heiman D."/>
            <person name="Hepburn T."/>
            <person name="Howarth C."/>
            <person name="Jen D."/>
            <person name="Larson L."/>
            <person name="Mehta T."/>
            <person name="Park D."/>
            <person name="Pearson M."/>
            <person name="Roberts A."/>
            <person name="Saif S."/>
            <person name="Shenoy N."/>
            <person name="Sisk P."/>
            <person name="Stolte C."/>
            <person name="Sykes S."/>
            <person name="Thomson T."/>
            <person name="Walk T."/>
            <person name="White J."/>
            <person name="Yandava C."/>
            <person name="Burger G."/>
            <person name="Gray M.W."/>
            <person name="Holland P.W.H."/>
            <person name="King N."/>
            <person name="Lang F.B.F."/>
            <person name="Roger A.J."/>
            <person name="Ruiz-Trillo I."/>
            <person name="Lander E."/>
            <person name="Nusbaum C."/>
        </authorList>
    </citation>
    <scope>NUCLEOTIDE SEQUENCE [LARGE SCALE GENOMIC DNA]</scope>
    <source>
        <strain evidence="15 16">ATCC 50062</strain>
    </source>
</reference>
<evidence type="ECO:0000259" key="12">
    <source>
        <dbReference type="PROSITE" id="PS50280"/>
    </source>
</evidence>
<dbReference type="SMART" id="SM00570">
    <property type="entry name" value="AWS"/>
    <property type="match status" value="1"/>
</dbReference>
<dbReference type="GO" id="GO:0005694">
    <property type="term" value="C:chromosome"/>
    <property type="evidence" value="ECO:0007669"/>
    <property type="project" value="UniProtKB-SubCell"/>
</dbReference>
<comment type="subcellular location">
    <subcellularLocation>
        <location evidence="2">Chromosome</location>
    </subcellularLocation>
    <subcellularLocation>
        <location evidence="1">Nucleus</location>
    </subcellularLocation>
</comment>
<dbReference type="OMA" id="ENITHFY"/>
<feature type="domain" description="AWS" evidence="14">
    <location>
        <begin position="125"/>
        <end position="171"/>
    </location>
</feature>
<evidence type="ECO:0000259" key="14">
    <source>
        <dbReference type="PROSITE" id="PS51215"/>
    </source>
</evidence>